<accession>F3FJ25</accession>
<evidence type="ECO:0000313" key="1">
    <source>
        <dbReference type="EMBL" id="EGH30211.1"/>
    </source>
</evidence>
<dbReference type="Proteomes" id="UP000004471">
    <property type="component" value="Unassembled WGS sequence"/>
</dbReference>
<name>F3FJ25_PSESX</name>
<proteinExistence type="predicted"/>
<comment type="caution">
    <text evidence="1">The sequence shown here is derived from an EMBL/GenBank/DDBJ whole genome shotgun (WGS) entry which is preliminary data.</text>
</comment>
<sequence length="80" mass="8841">MDNSRLADMLAELGRYRTGHLGVDPKVADLRVTGTFPLNDTDLALKALLPTLPVQIEQHTAWWVSVLPRDQQPGNPPAKL</sequence>
<reference evidence="1 2" key="1">
    <citation type="journal article" date="2011" name="PLoS Pathog.">
        <title>Dynamic evolution of pathogenicity revealed by sequencing and comparative genomics of 19 Pseudomonas syringae isolates.</title>
        <authorList>
            <person name="Baltrus D.A."/>
            <person name="Nishimura M.T."/>
            <person name="Romanchuk A."/>
            <person name="Chang J.H."/>
            <person name="Mukhtar M.S."/>
            <person name="Cherkis K."/>
            <person name="Roach J."/>
            <person name="Grant S.R."/>
            <person name="Jones C.D."/>
            <person name="Dangl J.L."/>
        </authorList>
    </citation>
    <scope>NUCLEOTIDE SEQUENCE [LARGE SCALE GENOMIC DNA]</scope>
    <source>
        <strain evidence="2">M301072PT</strain>
    </source>
</reference>
<dbReference type="AlphaFoldDB" id="F3FJ25"/>
<gene>
    <name evidence="1" type="ORF">PSYJA_15012</name>
</gene>
<organism evidence="1 2">
    <name type="scientific">Pseudomonas syringae pv. japonica str. M301072</name>
    <dbReference type="NCBI Taxonomy" id="629262"/>
    <lineage>
        <taxon>Bacteria</taxon>
        <taxon>Pseudomonadati</taxon>
        <taxon>Pseudomonadota</taxon>
        <taxon>Gammaproteobacteria</taxon>
        <taxon>Pseudomonadales</taxon>
        <taxon>Pseudomonadaceae</taxon>
        <taxon>Pseudomonas</taxon>
        <taxon>Pseudomonas syringae</taxon>
    </lineage>
</organism>
<protein>
    <submittedName>
        <fullName evidence="1">FecR protein</fullName>
    </submittedName>
</protein>
<dbReference type="HOGENOM" id="CLU_193796_0_0_6"/>
<dbReference type="EMBL" id="AEAH01000699">
    <property type="protein sequence ID" value="EGH30211.1"/>
    <property type="molecule type" value="Genomic_DNA"/>
</dbReference>
<evidence type="ECO:0000313" key="2">
    <source>
        <dbReference type="Proteomes" id="UP000004471"/>
    </source>
</evidence>
<dbReference type="PATRIC" id="fig|629262.5.peg.2481"/>